<gene>
    <name evidence="3" type="ORF">DT076_12040</name>
</gene>
<keyword evidence="4" id="KW-1185">Reference proteome</keyword>
<dbReference type="PANTHER" id="PTHR23088:SF27">
    <property type="entry name" value="DEAMINATED GLUTATHIONE AMIDASE"/>
    <property type="match status" value="1"/>
</dbReference>
<reference evidence="3 4" key="1">
    <citation type="submission" date="2018-07" db="EMBL/GenBank/DDBJ databases">
        <title>Desertimonas flava gen. nov. sp. nov.</title>
        <authorList>
            <person name="Liu S."/>
        </authorList>
    </citation>
    <scope>NUCLEOTIDE SEQUENCE [LARGE SCALE GENOMIC DNA]</scope>
    <source>
        <strain evidence="3 4">16Sb5-5</strain>
    </source>
</reference>
<comment type="similarity">
    <text evidence="1">Belongs to the carbon-nitrogen hydrolase superfamily. NIT1/NIT2 family.</text>
</comment>
<evidence type="ECO:0000259" key="2">
    <source>
        <dbReference type="PROSITE" id="PS50263"/>
    </source>
</evidence>
<dbReference type="RefSeq" id="WP_114126934.1">
    <property type="nucleotide sequence ID" value="NZ_QOUI01000007.1"/>
</dbReference>
<organism evidence="3 4">
    <name type="scientific">Desertihabitans brevis</name>
    <dbReference type="NCBI Taxonomy" id="2268447"/>
    <lineage>
        <taxon>Bacteria</taxon>
        <taxon>Bacillati</taxon>
        <taxon>Actinomycetota</taxon>
        <taxon>Actinomycetes</taxon>
        <taxon>Propionibacteriales</taxon>
        <taxon>Propionibacteriaceae</taxon>
        <taxon>Desertihabitans</taxon>
    </lineage>
</organism>
<feature type="domain" description="CN hydrolase" evidence="2">
    <location>
        <begin position="1"/>
        <end position="245"/>
    </location>
</feature>
<dbReference type="Pfam" id="PF00795">
    <property type="entry name" value="CN_hydrolase"/>
    <property type="match status" value="1"/>
</dbReference>
<dbReference type="Gene3D" id="3.60.110.10">
    <property type="entry name" value="Carbon-nitrogen hydrolase"/>
    <property type="match status" value="1"/>
</dbReference>
<evidence type="ECO:0000256" key="1">
    <source>
        <dbReference type="ARBA" id="ARBA00010613"/>
    </source>
</evidence>
<proteinExistence type="inferred from homology"/>
<comment type="caution">
    <text evidence="3">The sequence shown here is derived from an EMBL/GenBank/DDBJ whole genome shotgun (WGS) entry which is preliminary data.</text>
</comment>
<protein>
    <recommendedName>
        <fullName evidence="2">CN hydrolase domain-containing protein</fullName>
    </recommendedName>
</protein>
<dbReference type="EMBL" id="QOUI01000007">
    <property type="protein sequence ID" value="RCK69078.1"/>
    <property type="molecule type" value="Genomic_DNA"/>
</dbReference>
<accession>A0A367YTD7</accession>
<dbReference type="PROSITE" id="PS50263">
    <property type="entry name" value="CN_HYDROLASE"/>
    <property type="match status" value="1"/>
</dbReference>
<dbReference type="PANTHER" id="PTHR23088">
    <property type="entry name" value="NITRILASE-RELATED"/>
    <property type="match status" value="1"/>
</dbReference>
<dbReference type="Proteomes" id="UP000252770">
    <property type="component" value="Unassembled WGS sequence"/>
</dbReference>
<sequence length="275" mass="28990">MRLALAQCAALPDAAPGDQAVRAAVAAVADAVAEAAGRGADLLATSELVIGGYRADRLHRGELDTVLDGPDDARLQPLREAVRTHRLDTLVGAAVATGSGVHNALLLLTADGSVRTVFAKVHLWGPERTVFTAGQGPVLLEHSGLRTGLGICYDAGFPEYARALARHADLLLFSSAYATGEEERRYDVYHPARALESGVHVAVVNAVGRQGGAELFGRSQHLDPWGRVVAEAGPTPGVLVTDVDVAAVREARADLTYLADLHPQYRVTTVGRTSR</sequence>
<evidence type="ECO:0000313" key="3">
    <source>
        <dbReference type="EMBL" id="RCK69078.1"/>
    </source>
</evidence>
<dbReference type="InterPro" id="IPR036526">
    <property type="entry name" value="C-N_Hydrolase_sf"/>
</dbReference>
<dbReference type="AlphaFoldDB" id="A0A367YTD7"/>
<evidence type="ECO:0000313" key="4">
    <source>
        <dbReference type="Proteomes" id="UP000252770"/>
    </source>
</evidence>
<dbReference type="SUPFAM" id="SSF56317">
    <property type="entry name" value="Carbon-nitrogen hydrolase"/>
    <property type="match status" value="1"/>
</dbReference>
<dbReference type="InterPro" id="IPR003010">
    <property type="entry name" value="C-N_Hydrolase"/>
</dbReference>
<name>A0A367YTD7_9ACTN</name>